<dbReference type="Proteomes" id="UP000628854">
    <property type="component" value="Unassembled WGS sequence"/>
</dbReference>
<protein>
    <submittedName>
        <fullName evidence="1">Uncharacterized protein</fullName>
    </submittedName>
</protein>
<name>A0ABQ1J6P6_9PROT</name>
<keyword evidence="2" id="KW-1185">Reference proteome</keyword>
<organism evidence="1 2">
    <name type="scientific">Henriciella pelagia</name>
    <dbReference type="NCBI Taxonomy" id="1977912"/>
    <lineage>
        <taxon>Bacteria</taxon>
        <taxon>Pseudomonadati</taxon>
        <taxon>Pseudomonadota</taxon>
        <taxon>Alphaproteobacteria</taxon>
        <taxon>Hyphomonadales</taxon>
        <taxon>Hyphomonadaceae</taxon>
        <taxon>Henriciella</taxon>
    </lineage>
</organism>
<dbReference type="EMBL" id="BMKF01000001">
    <property type="protein sequence ID" value="GGB60083.1"/>
    <property type="molecule type" value="Genomic_DNA"/>
</dbReference>
<evidence type="ECO:0000313" key="1">
    <source>
        <dbReference type="EMBL" id="GGB60083.1"/>
    </source>
</evidence>
<sequence length="116" mass="13320">MDKISDIREVAPDWYEARKTELAGEGYPSLANIPQNTTYRRQQAAMVLSREEQNALLTAFEEDPRSAPADQTPEEILAWSRQLRARVDQQLTQASFLSDADIARLKSLFDRPRARR</sequence>
<comment type="caution">
    <text evidence="1">The sequence shown here is derived from an EMBL/GenBank/DDBJ whole genome shotgun (WGS) entry which is preliminary data.</text>
</comment>
<gene>
    <name evidence="1" type="ORF">GCM10011503_05700</name>
</gene>
<accession>A0ABQ1J6P6</accession>
<reference evidence="2" key="1">
    <citation type="journal article" date="2019" name="Int. J. Syst. Evol. Microbiol.">
        <title>The Global Catalogue of Microorganisms (GCM) 10K type strain sequencing project: providing services to taxonomists for standard genome sequencing and annotation.</title>
        <authorList>
            <consortium name="The Broad Institute Genomics Platform"/>
            <consortium name="The Broad Institute Genome Sequencing Center for Infectious Disease"/>
            <person name="Wu L."/>
            <person name="Ma J."/>
        </authorList>
    </citation>
    <scope>NUCLEOTIDE SEQUENCE [LARGE SCALE GENOMIC DNA]</scope>
    <source>
        <strain evidence="2">CGMCC 1.15928</strain>
    </source>
</reference>
<proteinExistence type="predicted"/>
<dbReference type="RefSeq" id="WP_143434582.1">
    <property type="nucleotide sequence ID" value="NZ_BMKF01000001.1"/>
</dbReference>
<evidence type="ECO:0000313" key="2">
    <source>
        <dbReference type="Proteomes" id="UP000628854"/>
    </source>
</evidence>